<name>A0ABZ1BQN2_9FIRM</name>
<organism evidence="1 2">
    <name type="scientific">Geochorda subterranea</name>
    <dbReference type="NCBI Taxonomy" id="3109564"/>
    <lineage>
        <taxon>Bacteria</taxon>
        <taxon>Bacillati</taxon>
        <taxon>Bacillota</taxon>
        <taxon>Limnochordia</taxon>
        <taxon>Limnochordales</taxon>
        <taxon>Geochordaceae</taxon>
        <taxon>Geochorda</taxon>
    </lineage>
</organism>
<gene>
    <name evidence="1" type="ORF">VLY81_02780</name>
</gene>
<evidence type="ECO:0000313" key="1">
    <source>
        <dbReference type="EMBL" id="WRP15116.1"/>
    </source>
</evidence>
<dbReference type="EMBL" id="CP141614">
    <property type="protein sequence ID" value="WRP15116.1"/>
    <property type="molecule type" value="Genomic_DNA"/>
</dbReference>
<proteinExistence type="predicted"/>
<sequence length="318" mass="35428">MKRVVSVSLGSSRRDHRWETELAGQRVVVERIGTDGDMRRAMALIRELDGKVDAIGLGGIDLYIRAGDRRWAFRDAVRLASAARQTPVVDGGGLKDTLERWVVEYLIREAGWSFAGRRTLMVLAVDRFGMAEALAAAGADVIFGDLIFGLGVPVPLRSLRQLQVLARLLAPVITKLPFQLFYPTGKKQEVIVPRHGRFYRWAEIIVGDFHAIRRYMPQDLRGKVVITNTVTPGDVEELRRRGVGVLCTTTPDLGGRSFGTNVLEAALVAVSGRRPSELSRQDYLRLIQEARLHPRIEVLAPQGAWGLRPELRPHGAWT</sequence>
<keyword evidence="2" id="KW-1185">Reference proteome</keyword>
<accession>A0ABZ1BQN2</accession>
<evidence type="ECO:0000313" key="2">
    <source>
        <dbReference type="Proteomes" id="UP001333102"/>
    </source>
</evidence>
<dbReference type="RefSeq" id="WP_324669506.1">
    <property type="nucleotide sequence ID" value="NZ_CP141614.1"/>
</dbReference>
<dbReference type="Proteomes" id="UP001333102">
    <property type="component" value="Chromosome"/>
</dbReference>
<protein>
    <recommendedName>
        <fullName evidence="3">Quinate 5-dehydrogenase</fullName>
    </recommendedName>
</protein>
<evidence type="ECO:0008006" key="3">
    <source>
        <dbReference type="Google" id="ProtNLM"/>
    </source>
</evidence>
<reference evidence="2" key="1">
    <citation type="submission" date="2023-12" db="EMBL/GenBank/DDBJ databases">
        <title>Novel isolates from deep terrestrial aquifers shed light on the physiology and ecology of the class Limnochordia.</title>
        <authorList>
            <person name="Karnachuk O.V."/>
            <person name="Lukina A.P."/>
            <person name="Avakyan M.R."/>
            <person name="Kadnikov V."/>
            <person name="Begmatov S."/>
            <person name="Beletsky A.V."/>
            <person name="Mardanov A.V."/>
            <person name="Ravin N.V."/>
        </authorList>
    </citation>
    <scope>NUCLEOTIDE SEQUENCE [LARGE SCALE GENOMIC DNA]</scope>
    <source>
        <strain evidence="2">LN</strain>
    </source>
</reference>